<sequence length="79" mass="9074">MTWSRGTSTLYRMICSDHMVPPPCIGQYVLITWYLHPVLDDMTWSHGTSTLYRMICSDHMVPPPCIGQYALVTLHLHPV</sequence>
<evidence type="ECO:0000313" key="2">
    <source>
        <dbReference type="Proteomes" id="UP000812440"/>
    </source>
</evidence>
<reference evidence="1" key="1">
    <citation type="thesis" date="2020" institute="ProQuest LLC" country="789 East Eisenhower Parkway, Ann Arbor, MI, USA">
        <title>Comparative Genomics and Chromosome Evolution.</title>
        <authorList>
            <person name="Mudd A.B."/>
        </authorList>
    </citation>
    <scope>NUCLEOTIDE SEQUENCE</scope>
    <source>
        <strain evidence="1">Female2</strain>
        <tissue evidence="1">Blood</tissue>
    </source>
</reference>
<dbReference type="EMBL" id="JAACNH010001570">
    <property type="protein sequence ID" value="KAG8430098.1"/>
    <property type="molecule type" value="Genomic_DNA"/>
</dbReference>
<comment type="caution">
    <text evidence="1">The sequence shown here is derived from an EMBL/GenBank/DDBJ whole genome shotgun (WGS) entry which is preliminary data.</text>
</comment>
<evidence type="ECO:0000313" key="1">
    <source>
        <dbReference type="EMBL" id="KAG8430098.1"/>
    </source>
</evidence>
<name>A0A8T2IH71_9PIPI</name>
<dbReference type="Proteomes" id="UP000812440">
    <property type="component" value="Unassembled WGS sequence"/>
</dbReference>
<gene>
    <name evidence="1" type="ORF">GDO86_018489</name>
</gene>
<protein>
    <submittedName>
        <fullName evidence="1">Uncharacterized protein</fullName>
    </submittedName>
</protein>
<proteinExistence type="predicted"/>
<organism evidence="1 2">
    <name type="scientific">Hymenochirus boettgeri</name>
    <name type="common">Congo dwarf clawed frog</name>
    <dbReference type="NCBI Taxonomy" id="247094"/>
    <lineage>
        <taxon>Eukaryota</taxon>
        <taxon>Metazoa</taxon>
        <taxon>Chordata</taxon>
        <taxon>Craniata</taxon>
        <taxon>Vertebrata</taxon>
        <taxon>Euteleostomi</taxon>
        <taxon>Amphibia</taxon>
        <taxon>Batrachia</taxon>
        <taxon>Anura</taxon>
        <taxon>Pipoidea</taxon>
        <taxon>Pipidae</taxon>
        <taxon>Pipinae</taxon>
        <taxon>Hymenochirus</taxon>
    </lineage>
</organism>
<accession>A0A8T2IH71</accession>
<dbReference type="AlphaFoldDB" id="A0A8T2IH71"/>
<keyword evidence="2" id="KW-1185">Reference proteome</keyword>